<proteinExistence type="predicted"/>
<sequence length="110" mass="12572">MSTWMRSRRISKRVLTSFVGMIMVWGLVTSTSMTERTSCGKSGLCPVMAIRILPSVSDERYDHHHSDSPDASSERKVTPFLVTLRMNKNELELRRNGVPMNDIVKKVIYI</sequence>
<protein>
    <submittedName>
        <fullName evidence="1">Uncharacterized protein</fullName>
    </submittedName>
</protein>
<comment type="caution">
    <text evidence="1">The sequence shown here is derived from an EMBL/GenBank/DDBJ whole genome shotgun (WGS) entry which is preliminary data.</text>
</comment>
<organism evidence="1 2">
    <name type="scientific">Araneus ventricosus</name>
    <name type="common">Orbweaver spider</name>
    <name type="synonym">Epeira ventricosa</name>
    <dbReference type="NCBI Taxonomy" id="182803"/>
    <lineage>
        <taxon>Eukaryota</taxon>
        <taxon>Metazoa</taxon>
        <taxon>Ecdysozoa</taxon>
        <taxon>Arthropoda</taxon>
        <taxon>Chelicerata</taxon>
        <taxon>Arachnida</taxon>
        <taxon>Araneae</taxon>
        <taxon>Araneomorphae</taxon>
        <taxon>Entelegynae</taxon>
        <taxon>Araneoidea</taxon>
        <taxon>Araneidae</taxon>
        <taxon>Araneus</taxon>
    </lineage>
</organism>
<accession>A0A4Y2I3A7</accession>
<keyword evidence="2" id="KW-1185">Reference proteome</keyword>
<dbReference type="EMBL" id="BGPR01002353">
    <property type="protein sequence ID" value="GBM72065.1"/>
    <property type="molecule type" value="Genomic_DNA"/>
</dbReference>
<evidence type="ECO:0000313" key="2">
    <source>
        <dbReference type="Proteomes" id="UP000499080"/>
    </source>
</evidence>
<dbReference type="Proteomes" id="UP000499080">
    <property type="component" value="Unassembled WGS sequence"/>
</dbReference>
<evidence type="ECO:0000313" key="1">
    <source>
        <dbReference type="EMBL" id="GBM72065.1"/>
    </source>
</evidence>
<reference evidence="1 2" key="1">
    <citation type="journal article" date="2019" name="Sci. Rep.">
        <title>Orb-weaving spider Araneus ventricosus genome elucidates the spidroin gene catalogue.</title>
        <authorList>
            <person name="Kono N."/>
            <person name="Nakamura H."/>
            <person name="Ohtoshi R."/>
            <person name="Moran D.A.P."/>
            <person name="Shinohara A."/>
            <person name="Yoshida Y."/>
            <person name="Fujiwara M."/>
            <person name="Mori M."/>
            <person name="Tomita M."/>
            <person name="Arakawa K."/>
        </authorList>
    </citation>
    <scope>NUCLEOTIDE SEQUENCE [LARGE SCALE GENOMIC DNA]</scope>
</reference>
<name>A0A4Y2I3A7_ARAVE</name>
<gene>
    <name evidence="1" type="ORF">AVEN_108216_1</name>
</gene>
<dbReference type="AlphaFoldDB" id="A0A4Y2I3A7"/>